<keyword evidence="9" id="KW-1185">Reference proteome</keyword>
<dbReference type="InterPro" id="IPR006143">
    <property type="entry name" value="RND_pump_MFP"/>
</dbReference>
<sequence length="359" mass="37802">MARGPLLVFAPLLVLVAACRPPEAQPETPIVPVVVQRAQLSDYAPTAAVTGEVQARNQTALAFRVGGRVSERSVDVGDRVAEGDVLARLDPREQQADLAASQAGVEAAQAQLDQANSEFTRQDALYRQGLTTRSVFEQAQEAVRTAQASLDAAQAQQATSADALSYTQLRATAPGVVTARDIEVGQVVQAAETAFSVAEDGPRDAVFHVYERILFERPPTDHIALSLATDPSVSTTGSIREISPAVDTTTGTVRVKVGIDDVPDRMNLGSAVVGQALLPGTRGVIVPWSALASAAGQPAVWIVDIDKGTTELRPVRIQAYETGRIILAGGVEPGEAVVVDGTKFLRPDEKVSVIEEAGS</sequence>
<evidence type="ECO:0000256" key="4">
    <source>
        <dbReference type="SAM" id="Coils"/>
    </source>
</evidence>
<dbReference type="NCBIfam" id="TIGR01730">
    <property type="entry name" value="RND_mfp"/>
    <property type="match status" value="1"/>
</dbReference>
<feature type="domain" description="Multidrug resistance protein MdtA-like barrel-sandwich hybrid" evidence="6">
    <location>
        <begin position="62"/>
        <end position="197"/>
    </location>
</feature>
<name>A0ABY1IQ95_9HYPH</name>
<dbReference type="Pfam" id="PF25917">
    <property type="entry name" value="BSH_RND"/>
    <property type="match status" value="1"/>
</dbReference>
<dbReference type="PANTHER" id="PTHR30469:SF38">
    <property type="entry name" value="HLYD FAMILY SECRETION PROTEIN"/>
    <property type="match status" value="1"/>
</dbReference>
<feature type="domain" description="Multidrug resistance protein MdtA-like C-terminal permuted SH3" evidence="7">
    <location>
        <begin position="284"/>
        <end position="342"/>
    </location>
</feature>
<dbReference type="Pfam" id="PF25967">
    <property type="entry name" value="RND-MFP_C"/>
    <property type="match status" value="1"/>
</dbReference>
<evidence type="ECO:0000256" key="5">
    <source>
        <dbReference type="SAM" id="SignalP"/>
    </source>
</evidence>
<feature type="chain" id="PRO_5045148943" evidence="5">
    <location>
        <begin position="25"/>
        <end position="359"/>
    </location>
</feature>
<evidence type="ECO:0000313" key="9">
    <source>
        <dbReference type="Proteomes" id="UP000184290"/>
    </source>
</evidence>
<dbReference type="InterPro" id="IPR058627">
    <property type="entry name" value="MdtA-like_C"/>
</dbReference>
<comment type="similarity">
    <text evidence="2">Belongs to the membrane fusion protein (MFP) (TC 8.A.1) family.</text>
</comment>
<dbReference type="PANTHER" id="PTHR30469">
    <property type="entry name" value="MULTIDRUG RESISTANCE PROTEIN MDTA"/>
    <property type="match status" value="1"/>
</dbReference>
<accession>A0ABY1IQ95</accession>
<dbReference type="Gene3D" id="2.40.420.20">
    <property type="match status" value="1"/>
</dbReference>
<keyword evidence="4" id="KW-0175">Coiled coil</keyword>
<evidence type="ECO:0000259" key="7">
    <source>
        <dbReference type="Pfam" id="PF25967"/>
    </source>
</evidence>
<reference evidence="8 9" key="1">
    <citation type="submission" date="2016-11" db="EMBL/GenBank/DDBJ databases">
        <authorList>
            <person name="Varghese N."/>
            <person name="Submissions S."/>
        </authorList>
    </citation>
    <scope>NUCLEOTIDE SEQUENCE [LARGE SCALE GENOMIC DNA]</scope>
    <source>
        <strain evidence="8 9">DSM 21988</strain>
    </source>
</reference>
<evidence type="ECO:0000313" key="8">
    <source>
        <dbReference type="EMBL" id="SHJ84821.1"/>
    </source>
</evidence>
<gene>
    <name evidence="8" type="ORF">SAMN02745911_3569</name>
</gene>
<dbReference type="InterPro" id="IPR058625">
    <property type="entry name" value="MdtA-like_BSH"/>
</dbReference>
<comment type="caution">
    <text evidence="8">The sequence shown here is derived from an EMBL/GenBank/DDBJ whole genome shotgun (WGS) entry which is preliminary data.</text>
</comment>
<dbReference type="Proteomes" id="UP000184290">
    <property type="component" value="Unassembled WGS sequence"/>
</dbReference>
<evidence type="ECO:0000256" key="1">
    <source>
        <dbReference type="ARBA" id="ARBA00004196"/>
    </source>
</evidence>
<proteinExistence type="inferred from homology"/>
<keyword evidence="3" id="KW-0813">Transport</keyword>
<protein>
    <submittedName>
        <fullName evidence="8">RND family efflux transporter, MFP subunit</fullName>
    </submittedName>
</protein>
<evidence type="ECO:0000256" key="2">
    <source>
        <dbReference type="ARBA" id="ARBA00009477"/>
    </source>
</evidence>
<dbReference type="EMBL" id="FQZC01000004">
    <property type="protein sequence ID" value="SHJ84821.1"/>
    <property type="molecule type" value="Genomic_DNA"/>
</dbReference>
<dbReference type="Gene3D" id="1.10.287.470">
    <property type="entry name" value="Helix hairpin bin"/>
    <property type="match status" value="1"/>
</dbReference>
<evidence type="ECO:0000256" key="3">
    <source>
        <dbReference type="ARBA" id="ARBA00022448"/>
    </source>
</evidence>
<evidence type="ECO:0000259" key="6">
    <source>
        <dbReference type="Pfam" id="PF25917"/>
    </source>
</evidence>
<comment type="subcellular location">
    <subcellularLocation>
        <location evidence="1">Cell envelope</location>
    </subcellularLocation>
</comment>
<dbReference type="Gene3D" id="2.40.30.170">
    <property type="match status" value="1"/>
</dbReference>
<dbReference type="RefSeq" id="WP_060609492.1">
    <property type="nucleotide sequence ID" value="NZ_FQZC01000004.1"/>
</dbReference>
<feature type="coiled-coil region" evidence="4">
    <location>
        <begin position="98"/>
        <end position="156"/>
    </location>
</feature>
<feature type="signal peptide" evidence="5">
    <location>
        <begin position="1"/>
        <end position="24"/>
    </location>
</feature>
<keyword evidence="5" id="KW-0732">Signal</keyword>
<dbReference type="Gene3D" id="2.40.50.100">
    <property type="match status" value="1"/>
</dbReference>
<organism evidence="8 9">
    <name type="scientific">Aureimonas altamirensis DSM 21988</name>
    <dbReference type="NCBI Taxonomy" id="1121026"/>
    <lineage>
        <taxon>Bacteria</taxon>
        <taxon>Pseudomonadati</taxon>
        <taxon>Pseudomonadota</taxon>
        <taxon>Alphaproteobacteria</taxon>
        <taxon>Hyphomicrobiales</taxon>
        <taxon>Aurantimonadaceae</taxon>
        <taxon>Aureimonas</taxon>
    </lineage>
</organism>
<dbReference type="PROSITE" id="PS51257">
    <property type="entry name" value="PROKAR_LIPOPROTEIN"/>
    <property type="match status" value="1"/>
</dbReference>
<dbReference type="SUPFAM" id="SSF111369">
    <property type="entry name" value="HlyD-like secretion proteins"/>
    <property type="match status" value="1"/>
</dbReference>